<dbReference type="Gene3D" id="2.115.10.20">
    <property type="entry name" value="Glycosyl hydrolase domain, family 43"/>
    <property type="match status" value="1"/>
</dbReference>
<keyword evidence="8" id="KW-1185">Reference proteome</keyword>
<keyword evidence="3 6" id="KW-0378">Hydrolase</keyword>
<dbReference type="EMBL" id="JBHMEW010000066">
    <property type="protein sequence ID" value="MFB9213095.1"/>
    <property type="molecule type" value="Genomic_DNA"/>
</dbReference>
<comment type="caution">
    <text evidence="7">The sequence shown here is derived from an EMBL/GenBank/DDBJ whole genome shotgun (WGS) entry which is preliminary data.</text>
</comment>
<evidence type="ECO:0000256" key="5">
    <source>
        <dbReference type="ARBA" id="ARBA00023295"/>
    </source>
</evidence>
<evidence type="ECO:0000256" key="4">
    <source>
        <dbReference type="ARBA" id="ARBA00023277"/>
    </source>
</evidence>
<gene>
    <name evidence="7" type="ORF">ACFFUR_14860</name>
</gene>
<dbReference type="InterPro" id="IPR006710">
    <property type="entry name" value="Glyco_hydro_43"/>
</dbReference>
<keyword evidence="5 6" id="KW-0326">Glycosidase</keyword>
<evidence type="ECO:0000256" key="6">
    <source>
        <dbReference type="RuleBase" id="RU361187"/>
    </source>
</evidence>
<dbReference type="SUPFAM" id="SSF75005">
    <property type="entry name" value="Arabinanase/levansucrase/invertase"/>
    <property type="match status" value="1"/>
</dbReference>
<evidence type="ECO:0000313" key="7">
    <source>
        <dbReference type="EMBL" id="MFB9213095.1"/>
    </source>
</evidence>
<dbReference type="RefSeq" id="WP_290247879.1">
    <property type="nucleotide sequence ID" value="NZ_JAUFQT010000001.1"/>
</dbReference>
<name>A0ABV5JAD7_9BACT</name>
<comment type="similarity">
    <text evidence="1 6">Belongs to the glycosyl hydrolase 43 family.</text>
</comment>
<dbReference type="Pfam" id="PF04616">
    <property type="entry name" value="Glyco_hydro_43"/>
    <property type="match status" value="1"/>
</dbReference>
<evidence type="ECO:0000256" key="1">
    <source>
        <dbReference type="ARBA" id="ARBA00009865"/>
    </source>
</evidence>
<protein>
    <submittedName>
        <fullName evidence="7">Glycoside hydrolase family protein</fullName>
    </submittedName>
</protein>
<reference evidence="7 8" key="1">
    <citation type="submission" date="2024-09" db="EMBL/GenBank/DDBJ databases">
        <authorList>
            <person name="Sun Q."/>
            <person name="Mori K."/>
        </authorList>
    </citation>
    <scope>NUCLEOTIDE SEQUENCE [LARGE SCALE GENOMIC DNA]</scope>
    <source>
        <strain evidence="7 8">CECT 7682</strain>
    </source>
</reference>
<dbReference type="InterPro" id="IPR023296">
    <property type="entry name" value="Glyco_hydro_beta-prop_sf"/>
</dbReference>
<dbReference type="PANTHER" id="PTHR43772:SF2">
    <property type="entry name" value="PUTATIVE (AFU_ORTHOLOGUE AFUA_2G04480)-RELATED"/>
    <property type="match status" value="1"/>
</dbReference>
<accession>A0ABV5JAD7</accession>
<proteinExistence type="inferred from homology"/>
<dbReference type="InterPro" id="IPR052176">
    <property type="entry name" value="Glycosyl_Hydrlase_43_Enz"/>
</dbReference>
<dbReference type="GO" id="GO:0016787">
    <property type="term" value="F:hydrolase activity"/>
    <property type="evidence" value="ECO:0007669"/>
    <property type="project" value="UniProtKB-KW"/>
</dbReference>
<dbReference type="CDD" id="cd08994">
    <property type="entry name" value="GH43_62_32_68_117_130-like"/>
    <property type="match status" value="1"/>
</dbReference>
<evidence type="ECO:0000313" key="8">
    <source>
        <dbReference type="Proteomes" id="UP001589654"/>
    </source>
</evidence>
<keyword evidence="2" id="KW-0858">Xylan degradation</keyword>
<evidence type="ECO:0000256" key="2">
    <source>
        <dbReference type="ARBA" id="ARBA00022651"/>
    </source>
</evidence>
<dbReference type="Proteomes" id="UP001589654">
    <property type="component" value="Unassembled WGS sequence"/>
</dbReference>
<evidence type="ECO:0000256" key="3">
    <source>
        <dbReference type="ARBA" id="ARBA00022801"/>
    </source>
</evidence>
<keyword evidence="4" id="KW-0119">Carbohydrate metabolism</keyword>
<organism evidence="7 8">
    <name type="scientific">Echinicola jeungdonensis</name>
    <dbReference type="NCBI Taxonomy" id="709343"/>
    <lineage>
        <taxon>Bacteria</taxon>
        <taxon>Pseudomonadati</taxon>
        <taxon>Bacteroidota</taxon>
        <taxon>Cytophagia</taxon>
        <taxon>Cytophagales</taxon>
        <taxon>Cyclobacteriaceae</taxon>
        <taxon>Echinicola</taxon>
    </lineage>
</organism>
<dbReference type="PANTHER" id="PTHR43772">
    <property type="entry name" value="ENDO-1,4-BETA-XYLANASE"/>
    <property type="match status" value="1"/>
</dbReference>
<keyword evidence="2" id="KW-0624">Polysaccharide degradation</keyword>
<sequence length="357" mass="41218">MNRRSFIAYSAAFPFICQLPLNWKIGDGNDKVSEFAKSLKPLNRILETEGYYVWGTSPIYEKDGKVHVFYSRWPEKYGMGGWIHKSEIAHAIADKPEGPFTHQGTIFAPRGGDHWDATTCHNPHIQEIDGKYYLFYMGNSNRRTNTKRIGLAVSDSLNGPWKRPDGPLLEAGSEGSWDDHCTTNPSFVKHPDGRCFLYYKSWNTYEYENYTDPKIRGNRKYGLAIADHPEGPYKKYEGNPIIDYSGRGNNIQAEDGFVWHENGKFRMLIRDMGIYNHQYGLYLESEDGIHFSEDPQIAYFETDYYFKQPPKPGHLSKYGRFERPQILFEDGKPEYLFLASQGGEYMTSSSFVFKIDS</sequence>